<dbReference type="EMBL" id="CP072135">
    <property type="protein sequence ID" value="QTH73411.1"/>
    <property type="molecule type" value="Genomic_DNA"/>
</dbReference>
<evidence type="ECO:0000259" key="6">
    <source>
        <dbReference type="PROSITE" id="PS50949"/>
    </source>
</evidence>
<evidence type="ECO:0000256" key="4">
    <source>
        <dbReference type="ARBA" id="ARBA00023125"/>
    </source>
</evidence>
<gene>
    <name evidence="7" type="ORF">J5O05_18065</name>
</gene>
<dbReference type="InterPro" id="IPR051446">
    <property type="entry name" value="HTH_trans_reg/aminotransferase"/>
</dbReference>
<dbReference type="CDD" id="cd07377">
    <property type="entry name" value="WHTH_GntR"/>
    <property type="match status" value="1"/>
</dbReference>
<organism evidence="7 8">
    <name type="scientific">Pseudoalteromonas xiamenensis</name>
    <dbReference type="NCBI Taxonomy" id="882626"/>
    <lineage>
        <taxon>Bacteria</taxon>
        <taxon>Pseudomonadati</taxon>
        <taxon>Pseudomonadota</taxon>
        <taxon>Gammaproteobacteria</taxon>
        <taxon>Alteromonadales</taxon>
        <taxon>Pseudoalteromonadaceae</taxon>
        <taxon>Pseudoalteromonas</taxon>
    </lineage>
</organism>
<feature type="domain" description="HTH gntR-type" evidence="6">
    <location>
        <begin position="9"/>
        <end position="77"/>
    </location>
</feature>
<dbReference type="CDD" id="cd00609">
    <property type="entry name" value="AAT_like"/>
    <property type="match status" value="1"/>
</dbReference>
<dbReference type="InterPro" id="IPR015421">
    <property type="entry name" value="PyrdxlP-dep_Trfase_major"/>
</dbReference>
<keyword evidence="5" id="KW-0804">Transcription</keyword>
<evidence type="ECO:0000256" key="3">
    <source>
        <dbReference type="ARBA" id="ARBA00023015"/>
    </source>
</evidence>
<accession>A0A975DKA6</accession>
<dbReference type="RefSeq" id="WP_208845023.1">
    <property type="nucleotide sequence ID" value="NZ_CP072135.1"/>
</dbReference>
<keyword evidence="7" id="KW-0032">Aminotransferase</keyword>
<dbReference type="KEGG" id="pxi:J5O05_18065"/>
<geneLocation type="plasmid" evidence="7 8">
    <name>unnamed5</name>
</geneLocation>
<dbReference type="InterPro" id="IPR036388">
    <property type="entry name" value="WH-like_DNA-bd_sf"/>
</dbReference>
<dbReference type="SUPFAM" id="SSF53383">
    <property type="entry name" value="PLP-dependent transferases"/>
    <property type="match status" value="1"/>
</dbReference>
<dbReference type="Pfam" id="PF00155">
    <property type="entry name" value="Aminotran_1_2"/>
    <property type="match status" value="1"/>
</dbReference>
<evidence type="ECO:0000313" key="8">
    <source>
        <dbReference type="Proteomes" id="UP000664904"/>
    </source>
</evidence>
<evidence type="ECO:0000256" key="1">
    <source>
        <dbReference type="ARBA" id="ARBA00005384"/>
    </source>
</evidence>
<dbReference type="Gene3D" id="3.40.640.10">
    <property type="entry name" value="Type I PLP-dependent aspartate aminotransferase-like (Major domain)"/>
    <property type="match status" value="1"/>
</dbReference>
<keyword evidence="8" id="KW-1185">Reference proteome</keyword>
<comment type="similarity">
    <text evidence="1">In the C-terminal section; belongs to the class-I pyridoxal-phosphate-dependent aminotransferase family.</text>
</comment>
<protein>
    <submittedName>
        <fullName evidence="7">PLP-dependent aminotransferase family protein</fullName>
    </submittedName>
</protein>
<keyword evidence="7" id="KW-0808">Transferase</keyword>
<dbReference type="Gene3D" id="1.10.10.10">
    <property type="entry name" value="Winged helix-like DNA-binding domain superfamily/Winged helix DNA-binding domain"/>
    <property type="match status" value="1"/>
</dbReference>
<sequence length="473" mass="53395">MGTTVTESIPKYQSVQDALREAIRTGQFKPKEKLASARILAESFQVNRHTMMHALQQLVAEGWLVSKERSGYYVEDNLPIEHSSGGQTLRAFRTVSPSLALELEKPITSEIVDFDYHFGGGLPDFDLFPFDSFRRSLSVMCRKANAHALHYGEITGVPLLKAQILQYLRRARGATFDDVLVCNGSQEALFLIAKLFITPGDKVAIEALGYPPARKAFDSCGAQVVGIRQDKTGICTEHLKSVLSAGRVKLLYLTPLHQYPTTVTLSASKRLEIYQLCYEYGVFIVEDDYDHEFHYACQPLKPMATDDPAQIVIYLSTFSKVMFAGTRTGYLCAPQHLLHPLIALKQLMNHRNDALTQLSIGHWMAEGHFERHLRKMTKAYRLRRDAMINVLNEIKHSGHAMNFEVPDGGMALWVDIMRESSDLKARAWQSKIYIQSEREFHLTPPNVATHIRLGFAAQPEEKARAGLLKLFDL</sequence>
<dbReference type="AlphaFoldDB" id="A0A975DKA6"/>
<reference evidence="7" key="1">
    <citation type="submission" date="2021-03" db="EMBL/GenBank/DDBJ databases">
        <title>Complete Genome of Pseudoalteromonas xiamenensis STKMTI.2, a new potential marine bacterium producing anti-Vibrio compounds.</title>
        <authorList>
            <person name="Handayani D.P."/>
            <person name="Isnansetyo A."/>
            <person name="Istiqomah I."/>
            <person name="Jumina J."/>
        </authorList>
    </citation>
    <scope>NUCLEOTIDE SEQUENCE</scope>
    <source>
        <strain evidence="7">STKMTI.2</strain>
        <plasmid evidence="7">unnamed5</plasmid>
    </source>
</reference>
<evidence type="ECO:0000256" key="2">
    <source>
        <dbReference type="ARBA" id="ARBA00022898"/>
    </source>
</evidence>
<keyword evidence="4" id="KW-0238">DNA-binding</keyword>
<dbReference type="GO" id="GO:0008483">
    <property type="term" value="F:transaminase activity"/>
    <property type="evidence" value="ECO:0007669"/>
    <property type="project" value="UniProtKB-KW"/>
</dbReference>
<dbReference type="GO" id="GO:0030170">
    <property type="term" value="F:pyridoxal phosphate binding"/>
    <property type="evidence" value="ECO:0007669"/>
    <property type="project" value="InterPro"/>
</dbReference>
<keyword evidence="3" id="KW-0805">Transcription regulation</keyword>
<name>A0A975DKA6_9GAMM</name>
<dbReference type="GO" id="GO:0003677">
    <property type="term" value="F:DNA binding"/>
    <property type="evidence" value="ECO:0007669"/>
    <property type="project" value="UniProtKB-KW"/>
</dbReference>
<dbReference type="Pfam" id="PF00392">
    <property type="entry name" value="GntR"/>
    <property type="match status" value="1"/>
</dbReference>
<dbReference type="PANTHER" id="PTHR46577:SF1">
    <property type="entry name" value="HTH-TYPE TRANSCRIPTIONAL REGULATORY PROTEIN GABR"/>
    <property type="match status" value="1"/>
</dbReference>
<dbReference type="Proteomes" id="UP000664904">
    <property type="component" value="Plasmid unnamed5"/>
</dbReference>
<dbReference type="InterPro" id="IPR000524">
    <property type="entry name" value="Tscrpt_reg_HTH_GntR"/>
</dbReference>
<proteinExistence type="inferred from homology"/>
<dbReference type="PROSITE" id="PS50949">
    <property type="entry name" value="HTH_GNTR"/>
    <property type="match status" value="1"/>
</dbReference>
<dbReference type="InterPro" id="IPR036390">
    <property type="entry name" value="WH_DNA-bd_sf"/>
</dbReference>
<dbReference type="InterPro" id="IPR004839">
    <property type="entry name" value="Aminotransferase_I/II_large"/>
</dbReference>
<evidence type="ECO:0000313" key="7">
    <source>
        <dbReference type="EMBL" id="QTH73411.1"/>
    </source>
</evidence>
<dbReference type="SUPFAM" id="SSF46785">
    <property type="entry name" value="Winged helix' DNA-binding domain"/>
    <property type="match status" value="1"/>
</dbReference>
<dbReference type="GO" id="GO:0003700">
    <property type="term" value="F:DNA-binding transcription factor activity"/>
    <property type="evidence" value="ECO:0007669"/>
    <property type="project" value="InterPro"/>
</dbReference>
<dbReference type="InterPro" id="IPR015424">
    <property type="entry name" value="PyrdxlP-dep_Trfase"/>
</dbReference>
<dbReference type="SMART" id="SM00345">
    <property type="entry name" value="HTH_GNTR"/>
    <property type="match status" value="1"/>
</dbReference>
<dbReference type="PANTHER" id="PTHR46577">
    <property type="entry name" value="HTH-TYPE TRANSCRIPTIONAL REGULATORY PROTEIN GABR"/>
    <property type="match status" value="1"/>
</dbReference>
<evidence type="ECO:0000256" key="5">
    <source>
        <dbReference type="ARBA" id="ARBA00023163"/>
    </source>
</evidence>
<keyword evidence="7" id="KW-0614">Plasmid</keyword>
<keyword evidence="2" id="KW-0663">Pyridoxal phosphate</keyword>